<dbReference type="Proteomes" id="UP001432322">
    <property type="component" value="Unassembled WGS sequence"/>
</dbReference>
<comment type="caution">
    <text evidence="1">The sequence shown here is derived from an EMBL/GenBank/DDBJ whole genome shotgun (WGS) entry which is preliminary data.</text>
</comment>
<dbReference type="AlphaFoldDB" id="A0AAV5V1I6"/>
<gene>
    <name evidence="1" type="ORF">PFISCL1PPCAC_3918</name>
</gene>
<evidence type="ECO:0000313" key="1">
    <source>
        <dbReference type="EMBL" id="GMT12621.1"/>
    </source>
</evidence>
<keyword evidence="2" id="KW-1185">Reference proteome</keyword>
<dbReference type="EMBL" id="BTSY01000001">
    <property type="protein sequence ID" value="GMT12621.1"/>
    <property type="molecule type" value="Genomic_DNA"/>
</dbReference>
<proteinExistence type="predicted"/>
<reference evidence="1" key="1">
    <citation type="submission" date="2023-10" db="EMBL/GenBank/DDBJ databases">
        <title>Genome assembly of Pristionchus species.</title>
        <authorList>
            <person name="Yoshida K."/>
            <person name="Sommer R.J."/>
        </authorList>
    </citation>
    <scope>NUCLEOTIDE SEQUENCE</scope>
    <source>
        <strain evidence="1">RS5133</strain>
    </source>
</reference>
<name>A0AAV5V1I6_9BILA</name>
<evidence type="ECO:0000313" key="2">
    <source>
        <dbReference type="Proteomes" id="UP001432322"/>
    </source>
</evidence>
<protein>
    <recommendedName>
        <fullName evidence="3">Secreted protein</fullName>
    </recommendedName>
</protein>
<sequence length="84" mass="8929">SSSCAILRLRSFVTEVITLAFFRFDAADDAREPQLEGATGGGMLLSSVFVCSFEARFLFVADLLASFCAPSAVVRCAMSAPLTV</sequence>
<evidence type="ECO:0008006" key="3">
    <source>
        <dbReference type="Google" id="ProtNLM"/>
    </source>
</evidence>
<feature type="non-terminal residue" evidence="1">
    <location>
        <position position="84"/>
    </location>
</feature>
<organism evidence="1 2">
    <name type="scientific">Pristionchus fissidentatus</name>
    <dbReference type="NCBI Taxonomy" id="1538716"/>
    <lineage>
        <taxon>Eukaryota</taxon>
        <taxon>Metazoa</taxon>
        <taxon>Ecdysozoa</taxon>
        <taxon>Nematoda</taxon>
        <taxon>Chromadorea</taxon>
        <taxon>Rhabditida</taxon>
        <taxon>Rhabditina</taxon>
        <taxon>Diplogasteromorpha</taxon>
        <taxon>Diplogasteroidea</taxon>
        <taxon>Neodiplogasteridae</taxon>
        <taxon>Pristionchus</taxon>
    </lineage>
</organism>
<accession>A0AAV5V1I6</accession>
<feature type="non-terminal residue" evidence="1">
    <location>
        <position position="1"/>
    </location>
</feature>